<accession>M4E6M6</accession>
<dbReference type="EnsemblPlants" id="Bra024430.1">
    <property type="protein sequence ID" value="Bra024430.1-P"/>
    <property type="gene ID" value="Bra024430"/>
</dbReference>
<keyword evidence="1" id="KW-0539">Nucleus</keyword>
<dbReference type="InParanoid" id="M4E6M6"/>
<dbReference type="Proteomes" id="UP000011750">
    <property type="component" value="Chromosome A06"/>
</dbReference>
<feature type="compositionally biased region" description="Basic residues" evidence="2">
    <location>
        <begin position="204"/>
        <end position="214"/>
    </location>
</feature>
<dbReference type="eggNOG" id="KOG0724">
    <property type="taxonomic scope" value="Eukaryota"/>
</dbReference>
<feature type="region of interest" description="Disordered" evidence="2">
    <location>
        <begin position="115"/>
        <end position="214"/>
    </location>
</feature>
<keyword evidence="4" id="KW-1185">Reference proteome</keyword>
<dbReference type="Gramene" id="Bra024430.1">
    <property type="protein sequence ID" value="Bra024430.1-P"/>
    <property type="gene ID" value="Bra024430"/>
</dbReference>
<dbReference type="AlphaFoldDB" id="M4E6M6"/>
<protein>
    <submittedName>
        <fullName evidence="3">Uncharacterized protein</fullName>
    </submittedName>
</protein>
<sequence length="214" mass="23838">MAAVNQLRHHFKPSTLNIKLLFLPLLSLTSLINPISKLRLETSSALNHFSSTNKFRPAASSNGPGPRAEIKTVSKYYLFQNNNNPLVHSSKTAVQIRSHAQKFFSKVAREADSSSDSSIKTVVIPPPRPKRKPAHPYPRKSPVPYSQSPSSAMEKGTKSPTSVLSPFDSEDQVNRCSSPNSCTSDMQSFDKKNDYATSKQSWRTWRRVQKHGNG</sequence>
<feature type="compositionally biased region" description="Polar residues" evidence="2">
    <location>
        <begin position="174"/>
        <end position="187"/>
    </location>
</feature>
<evidence type="ECO:0000256" key="2">
    <source>
        <dbReference type="SAM" id="MobiDB-lite"/>
    </source>
</evidence>
<organism evidence="3 4">
    <name type="scientific">Brassica campestris</name>
    <name type="common">Field mustard</name>
    <dbReference type="NCBI Taxonomy" id="3711"/>
    <lineage>
        <taxon>Eukaryota</taxon>
        <taxon>Viridiplantae</taxon>
        <taxon>Streptophyta</taxon>
        <taxon>Embryophyta</taxon>
        <taxon>Tracheophyta</taxon>
        <taxon>Spermatophyta</taxon>
        <taxon>Magnoliopsida</taxon>
        <taxon>eudicotyledons</taxon>
        <taxon>Gunneridae</taxon>
        <taxon>Pentapetalae</taxon>
        <taxon>rosids</taxon>
        <taxon>malvids</taxon>
        <taxon>Brassicales</taxon>
        <taxon>Brassicaceae</taxon>
        <taxon>Brassiceae</taxon>
        <taxon>Brassica</taxon>
    </lineage>
</organism>
<reference evidence="3 4" key="2">
    <citation type="journal article" date="2018" name="Hortic Res">
        <title>Improved Brassica rapa reference genome by single-molecule sequencing and chromosome conformation capture technologies.</title>
        <authorList>
            <person name="Zhang L."/>
            <person name="Cai X."/>
            <person name="Wu J."/>
            <person name="Liu M."/>
            <person name="Grob S."/>
            <person name="Cheng F."/>
            <person name="Liang J."/>
            <person name="Cai C."/>
            <person name="Liu Z."/>
            <person name="Liu B."/>
            <person name="Wang F."/>
            <person name="Li S."/>
            <person name="Liu F."/>
            <person name="Li X."/>
            <person name="Cheng L."/>
            <person name="Yang W."/>
            <person name="Li M.H."/>
            <person name="Grossniklaus U."/>
            <person name="Zheng H."/>
            <person name="Wang X."/>
        </authorList>
    </citation>
    <scope>NUCLEOTIDE SEQUENCE [LARGE SCALE GENOMIC DNA]</scope>
    <source>
        <strain evidence="3 4">cv. Chiifu-401-42</strain>
    </source>
</reference>
<reference evidence="3" key="3">
    <citation type="submission" date="2023-03" db="UniProtKB">
        <authorList>
            <consortium name="EnsemblPlants"/>
        </authorList>
    </citation>
    <scope>IDENTIFICATION</scope>
    <source>
        <strain evidence="3">cv. Chiifu-401-42</strain>
    </source>
</reference>
<reference evidence="3 4" key="1">
    <citation type="journal article" date="2011" name="Nat. Genet.">
        <title>The genome of the mesopolyploid crop species Brassica rapa.</title>
        <authorList>
            <consortium name="Brassica rapa Genome Sequencing Project Consortium"/>
            <person name="Wang X."/>
            <person name="Wang H."/>
            <person name="Wang J."/>
            <person name="Sun R."/>
            <person name="Wu J."/>
            <person name="Liu S."/>
            <person name="Bai Y."/>
            <person name="Mun J.H."/>
            <person name="Bancroft I."/>
            <person name="Cheng F."/>
            <person name="Huang S."/>
            <person name="Li X."/>
            <person name="Hua W."/>
            <person name="Wang J."/>
            <person name="Wang X."/>
            <person name="Freeling M."/>
            <person name="Pires J.C."/>
            <person name="Paterson A.H."/>
            <person name="Chalhoub B."/>
            <person name="Wang B."/>
            <person name="Hayward A."/>
            <person name="Sharpe A.G."/>
            <person name="Park B.S."/>
            <person name="Weisshaar B."/>
            <person name="Liu B."/>
            <person name="Li B."/>
            <person name="Liu B."/>
            <person name="Tong C."/>
            <person name="Song C."/>
            <person name="Duran C."/>
            <person name="Peng C."/>
            <person name="Geng C."/>
            <person name="Koh C."/>
            <person name="Lin C."/>
            <person name="Edwards D."/>
            <person name="Mu D."/>
            <person name="Shen D."/>
            <person name="Soumpourou E."/>
            <person name="Li F."/>
            <person name="Fraser F."/>
            <person name="Conant G."/>
            <person name="Lassalle G."/>
            <person name="King G.J."/>
            <person name="Bonnema G."/>
            <person name="Tang H."/>
            <person name="Wang H."/>
            <person name="Belcram H."/>
            <person name="Zhou H."/>
            <person name="Hirakawa H."/>
            <person name="Abe H."/>
            <person name="Guo H."/>
            <person name="Wang H."/>
            <person name="Jin H."/>
            <person name="Parkin I.A."/>
            <person name="Batley J."/>
            <person name="Kim J.S."/>
            <person name="Just J."/>
            <person name="Li J."/>
            <person name="Xu J."/>
            <person name="Deng J."/>
            <person name="Kim J.A."/>
            <person name="Li J."/>
            <person name="Yu J."/>
            <person name="Meng J."/>
            <person name="Wang J."/>
            <person name="Min J."/>
            <person name="Poulain J."/>
            <person name="Wang J."/>
            <person name="Hatakeyama K."/>
            <person name="Wu K."/>
            <person name="Wang L."/>
            <person name="Fang L."/>
            <person name="Trick M."/>
            <person name="Links M.G."/>
            <person name="Zhao M."/>
            <person name="Jin M."/>
            <person name="Ramchiary N."/>
            <person name="Drou N."/>
            <person name="Berkman P.J."/>
            <person name="Cai Q."/>
            <person name="Huang Q."/>
            <person name="Li R."/>
            <person name="Tabata S."/>
            <person name="Cheng S."/>
            <person name="Zhang S."/>
            <person name="Zhang S."/>
            <person name="Huang S."/>
            <person name="Sato S."/>
            <person name="Sun S."/>
            <person name="Kwon S.J."/>
            <person name="Choi S.R."/>
            <person name="Lee T.H."/>
            <person name="Fan W."/>
            <person name="Zhao X."/>
            <person name="Tan X."/>
            <person name="Xu X."/>
            <person name="Wang Y."/>
            <person name="Qiu Y."/>
            <person name="Yin Y."/>
            <person name="Li Y."/>
            <person name="Du Y."/>
            <person name="Liao Y."/>
            <person name="Lim Y."/>
            <person name="Narusaka Y."/>
            <person name="Wang Y."/>
            <person name="Wang Z."/>
            <person name="Li Z."/>
            <person name="Wang Z."/>
            <person name="Xiong Z."/>
            <person name="Zhang Z."/>
        </authorList>
    </citation>
    <scope>NUCLEOTIDE SEQUENCE [LARGE SCALE GENOMIC DNA]</scope>
    <source>
        <strain evidence="3 4">cv. Chiifu-401-42</strain>
    </source>
</reference>
<evidence type="ECO:0000313" key="3">
    <source>
        <dbReference type="EnsemblPlants" id="Bra024430.1-P"/>
    </source>
</evidence>
<name>M4E6M6_BRACM</name>
<dbReference type="PANTHER" id="PTHR12802">
    <property type="entry name" value="SWI/SNF COMPLEX-RELATED"/>
    <property type="match status" value="1"/>
</dbReference>
<evidence type="ECO:0000313" key="4">
    <source>
        <dbReference type="Proteomes" id="UP000011750"/>
    </source>
</evidence>
<evidence type="ECO:0000256" key="1">
    <source>
        <dbReference type="ARBA" id="ARBA00023242"/>
    </source>
</evidence>
<dbReference type="HOGENOM" id="CLU_1290588_0_0_1"/>
<dbReference type="PANTHER" id="PTHR12802:SF164">
    <property type="entry name" value="PROTEIN REVEILLE 7-RELATED"/>
    <property type="match status" value="1"/>
</dbReference>
<proteinExistence type="predicted"/>
<feature type="compositionally biased region" description="Basic residues" evidence="2">
    <location>
        <begin position="128"/>
        <end position="138"/>
    </location>
</feature>
<dbReference type="STRING" id="51351.M4E6M6"/>